<gene>
    <name evidence="1" type="ORF">GMJLKIPL_5218</name>
</gene>
<dbReference type="SUPFAM" id="SSF64182">
    <property type="entry name" value="DHH phosphoesterases"/>
    <property type="match status" value="1"/>
</dbReference>
<name>A0ABQ4SJ77_9HYPH</name>
<keyword evidence="2" id="KW-1185">Reference proteome</keyword>
<dbReference type="Proteomes" id="UP001055153">
    <property type="component" value="Unassembled WGS sequence"/>
</dbReference>
<dbReference type="InterPro" id="IPR016877">
    <property type="entry name" value="UCP028235"/>
</dbReference>
<evidence type="ECO:0000313" key="2">
    <source>
        <dbReference type="Proteomes" id="UP001055153"/>
    </source>
</evidence>
<reference evidence="1" key="1">
    <citation type="journal article" date="2021" name="Front. Microbiol.">
        <title>Comprehensive Comparative Genomics and Phenotyping of Methylobacterium Species.</title>
        <authorList>
            <person name="Alessa O."/>
            <person name="Ogura Y."/>
            <person name="Fujitani Y."/>
            <person name="Takami H."/>
            <person name="Hayashi T."/>
            <person name="Sahin N."/>
            <person name="Tani A."/>
        </authorList>
    </citation>
    <scope>NUCLEOTIDE SEQUENCE</scope>
    <source>
        <strain evidence="1">DSM 17168</strain>
    </source>
</reference>
<protein>
    <recommendedName>
        <fullName evidence="3">Exopolyphosphatase</fullName>
    </recommendedName>
</protein>
<dbReference type="PIRSF" id="PIRSF028235">
    <property type="entry name" value="UCP028235"/>
    <property type="match status" value="1"/>
</dbReference>
<comment type="caution">
    <text evidence="1">The sequence shown here is derived from an EMBL/GenBank/DDBJ whole genome shotgun (WGS) entry which is preliminary data.</text>
</comment>
<sequence length="321" mass="35405">MNGTAMSHTKFRLVTRSDFDGLVCGVLLRELDLIDEIKFVHPKDMQDGVVPITARDIVTNLPYVEGCHLAFDHHASEVTRAGGRAHPNHVIDPAAPSAARVVYDYYGGPAAFPRVRADLMAAVDKADSAQFTHDEILDPQGWVLLNFIMDSRTGLGRFRDFRISNYDLMMQLIERCRDRPVEEVLALPDVRERVDLYLGHRERFVEQVRRCTTVHGKLALIDLRSEEVIYAGNRFMIYALFPECDISAHVLWGLRQQNTVFAIGKSILDRGSPVDVGAVCLGFGGGGHKAAGTCQVPNEQAEGVKAKLIAVLSGPPSQAAA</sequence>
<proteinExistence type="predicted"/>
<evidence type="ECO:0008006" key="3">
    <source>
        <dbReference type="Google" id="ProtNLM"/>
    </source>
</evidence>
<organism evidence="1 2">
    <name type="scientific">Methylobacterium isbiliense</name>
    <dbReference type="NCBI Taxonomy" id="315478"/>
    <lineage>
        <taxon>Bacteria</taxon>
        <taxon>Pseudomonadati</taxon>
        <taxon>Pseudomonadota</taxon>
        <taxon>Alphaproteobacteria</taxon>
        <taxon>Hyphomicrobiales</taxon>
        <taxon>Methylobacteriaceae</taxon>
        <taxon>Methylobacterium</taxon>
    </lineage>
</organism>
<reference evidence="1" key="2">
    <citation type="submission" date="2021-08" db="EMBL/GenBank/DDBJ databases">
        <authorList>
            <person name="Tani A."/>
            <person name="Ola A."/>
            <person name="Ogura Y."/>
            <person name="Katsura K."/>
            <person name="Hayashi T."/>
        </authorList>
    </citation>
    <scope>NUCLEOTIDE SEQUENCE</scope>
    <source>
        <strain evidence="1">DSM 17168</strain>
    </source>
</reference>
<accession>A0ABQ4SJ77</accession>
<dbReference type="EMBL" id="BPQQ01000071">
    <property type="protein sequence ID" value="GJE03266.1"/>
    <property type="molecule type" value="Genomic_DNA"/>
</dbReference>
<evidence type="ECO:0000313" key="1">
    <source>
        <dbReference type="EMBL" id="GJE03266.1"/>
    </source>
</evidence>
<dbReference type="InterPro" id="IPR038763">
    <property type="entry name" value="DHH_sf"/>
</dbReference>